<reference evidence="8" key="1">
    <citation type="submission" date="2020-08" db="EMBL/GenBank/DDBJ databases">
        <title>Spodoptera exigua strain:BAW_Kor-Di-RS1 Genome sequencing and assembly.</title>
        <authorList>
            <person name="Kim J."/>
            <person name="Nam H.Y."/>
            <person name="Kwon M."/>
            <person name="Choi J.H."/>
            <person name="Cho S.R."/>
            <person name="Kim G.-H."/>
        </authorList>
    </citation>
    <scope>NUCLEOTIDE SEQUENCE</scope>
    <source>
        <strain evidence="8">BAW_Kor-Di-RS1</strain>
        <tissue evidence="8">Whole-body</tissue>
    </source>
</reference>
<dbReference type="InterPro" id="IPR000301">
    <property type="entry name" value="Tetraspanin_animals"/>
</dbReference>
<evidence type="ECO:0000256" key="1">
    <source>
        <dbReference type="ARBA" id="ARBA00004141"/>
    </source>
</evidence>
<evidence type="ECO:0000256" key="5">
    <source>
        <dbReference type="ARBA" id="ARBA00023136"/>
    </source>
</evidence>
<dbReference type="PANTHER" id="PTHR19282">
    <property type="entry name" value="TETRASPANIN"/>
    <property type="match status" value="1"/>
</dbReference>
<comment type="caution">
    <text evidence="8">The sequence shown here is derived from an EMBL/GenBank/DDBJ whole genome shotgun (WGS) entry which is preliminary data.</text>
</comment>
<evidence type="ECO:0000256" key="7">
    <source>
        <dbReference type="RuleBase" id="RU361218"/>
    </source>
</evidence>
<proteinExistence type="inferred from homology"/>
<protein>
    <recommendedName>
        <fullName evidence="7">Tetraspanin</fullName>
    </recommendedName>
</protein>
<feature type="transmembrane region" description="Helical" evidence="7">
    <location>
        <begin position="75"/>
        <end position="95"/>
    </location>
</feature>
<dbReference type="Proteomes" id="UP000648187">
    <property type="component" value="Unassembled WGS sequence"/>
</dbReference>
<keyword evidence="5 7" id="KW-0472">Membrane</keyword>
<comment type="similarity">
    <text evidence="2 7">Belongs to the tetraspanin (TM4SF) family.</text>
</comment>
<dbReference type="AlphaFoldDB" id="A0A835GH04"/>
<gene>
    <name evidence="8" type="ORF">HW555_006203</name>
</gene>
<keyword evidence="9" id="KW-1185">Reference proteome</keyword>
<dbReference type="CDD" id="cd03127">
    <property type="entry name" value="tetraspanin_LEL"/>
    <property type="match status" value="1"/>
</dbReference>
<dbReference type="GO" id="GO:0005886">
    <property type="term" value="C:plasma membrane"/>
    <property type="evidence" value="ECO:0007669"/>
    <property type="project" value="TreeGrafter"/>
</dbReference>
<dbReference type="InterPro" id="IPR008952">
    <property type="entry name" value="Tetraspanin_EC2_sf"/>
</dbReference>
<evidence type="ECO:0000256" key="2">
    <source>
        <dbReference type="ARBA" id="ARBA00006840"/>
    </source>
</evidence>
<feature type="transmembrane region" description="Helical" evidence="7">
    <location>
        <begin position="28"/>
        <end position="55"/>
    </location>
</feature>
<accession>A0A835GH04</accession>
<dbReference type="Pfam" id="PF00335">
    <property type="entry name" value="Tetraspanin"/>
    <property type="match status" value="1"/>
</dbReference>
<dbReference type="EMBL" id="JACKWZ010000090">
    <property type="protein sequence ID" value="KAF9416442.1"/>
    <property type="molecule type" value="Genomic_DNA"/>
</dbReference>
<dbReference type="PIRSF" id="PIRSF002419">
    <property type="entry name" value="Tetraspanin"/>
    <property type="match status" value="1"/>
</dbReference>
<keyword evidence="4 7" id="KW-1133">Transmembrane helix</keyword>
<evidence type="ECO:0000313" key="8">
    <source>
        <dbReference type="EMBL" id="KAF9416442.1"/>
    </source>
</evidence>
<feature type="transmembrane region" description="Helical" evidence="7">
    <location>
        <begin position="102"/>
        <end position="130"/>
    </location>
</feature>
<name>A0A835GH04_SPOEX</name>
<evidence type="ECO:0000256" key="4">
    <source>
        <dbReference type="ARBA" id="ARBA00022989"/>
    </source>
</evidence>
<dbReference type="SUPFAM" id="SSF48652">
    <property type="entry name" value="Tetraspanin"/>
    <property type="match status" value="1"/>
</dbReference>
<evidence type="ECO:0000313" key="9">
    <source>
        <dbReference type="Proteomes" id="UP000648187"/>
    </source>
</evidence>
<dbReference type="InterPro" id="IPR018499">
    <property type="entry name" value="Tetraspanin/Peripherin"/>
</dbReference>
<dbReference type="PRINTS" id="PR00259">
    <property type="entry name" value="TMFOUR"/>
</dbReference>
<comment type="subcellular location">
    <subcellularLocation>
        <location evidence="1 7">Membrane</location>
        <topology evidence="1 7">Multi-pass membrane protein</topology>
    </subcellularLocation>
</comment>
<evidence type="ECO:0000256" key="6">
    <source>
        <dbReference type="PIRSR" id="PIRSR002419-1"/>
    </source>
</evidence>
<evidence type="ECO:0000256" key="3">
    <source>
        <dbReference type="ARBA" id="ARBA00022692"/>
    </source>
</evidence>
<dbReference type="PANTHER" id="PTHR19282:SF554">
    <property type="entry name" value="ANTIGEN, PUTATIVE-RELATED"/>
    <property type="match status" value="1"/>
</dbReference>
<keyword evidence="3 7" id="KW-0812">Transmembrane</keyword>
<organism evidence="8 9">
    <name type="scientific">Spodoptera exigua</name>
    <name type="common">Beet armyworm</name>
    <name type="synonym">Noctua fulgens</name>
    <dbReference type="NCBI Taxonomy" id="7107"/>
    <lineage>
        <taxon>Eukaryota</taxon>
        <taxon>Metazoa</taxon>
        <taxon>Ecdysozoa</taxon>
        <taxon>Arthropoda</taxon>
        <taxon>Hexapoda</taxon>
        <taxon>Insecta</taxon>
        <taxon>Pterygota</taxon>
        <taxon>Neoptera</taxon>
        <taxon>Endopterygota</taxon>
        <taxon>Lepidoptera</taxon>
        <taxon>Glossata</taxon>
        <taxon>Ditrysia</taxon>
        <taxon>Noctuoidea</taxon>
        <taxon>Noctuidae</taxon>
        <taxon>Amphipyrinae</taxon>
        <taxon>Spodoptera</taxon>
    </lineage>
</organism>
<dbReference type="Gene3D" id="1.10.1450.10">
    <property type="entry name" value="Tetraspanin"/>
    <property type="match status" value="1"/>
</dbReference>
<keyword evidence="6" id="KW-1015">Disulfide bond</keyword>
<feature type="transmembrane region" description="Helical" evidence="7">
    <location>
        <begin position="231"/>
        <end position="254"/>
    </location>
</feature>
<feature type="disulfide bond" evidence="6">
    <location>
        <begin position="167"/>
        <end position="186"/>
    </location>
</feature>
<sequence length="274" mass="30834">MSTPTLQDIQIEIGFNKMKSRRVRCMKFFITLFNIICIVSRLFGLILMAICVINMRDKKSQPEQQSALSRGVLSFLLTLGIALVVTAILGCVGALREHVRILYVHAGFFIFLVAVELVVGVGGAVLSAWMGGSSELRVQFYRNTTIEDETAKYHAFWDDLQSDNQCCGVDGPQDYAIIHRDIPASCCARAHPLREGGARRHLHASCLSDRSYYMRGCEEVLRQKKAFKGNIFISTGIIFTLVEILCIVLALWMARTIRSERRKLQANLQAHFES</sequence>